<dbReference type="PANTHER" id="PTHR47958">
    <property type="entry name" value="ATP-DEPENDENT RNA HELICASE DBP3"/>
    <property type="match status" value="1"/>
</dbReference>
<dbReference type="Gene3D" id="3.40.50.300">
    <property type="entry name" value="P-loop containing nucleotide triphosphate hydrolases"/>
    <property type="match status" value="1"/>
</dbReference>
<keyword evidence="9" id="KW-1185">Reference proteome</keyword>
<dbReference type="PROSITE" id="PS51195">
    <property type="entry name" value="Q_MOTIF"/>
    <property type="match status" value="1"/>
</dbReference>
<dbReference type="InterPro" id="IPR027417">
    <property type="entry name" value="P-loop_NTPase"/>
</dbReference>
<protein>
    <submittedName>
        <fullName evidence="8">DEAD-box ATP-dependent RNA helicase 37-like</fullName>
    </submittedName>
</protein>
<evidence type="ECO:0000259" key="7">
    <source>
        <dbReference type="PROSITE" id="PS51195"/>
    </source>
</evidence>
<dbReference type="GO" id="GO:0003724">
    <property type="term" value="F:RNA helicase activity"/>
    <property type="evidence" value="ECO:0007669"/>
    <property type="project" value="InterPro"/>
</dbReference>
<feature type="domain" description="DEAD-box RNA helicase Q" evidence="7">
    <location>
        <begin position="124"/>
        <end position="152"/>
    </location>
</feature>
<keyword evidence="4" id="KW-0067">ATP-binding</keyword>
<dbReference type="GO" id="GO:0003723">
    <property type="term" value="F:RNA binding"/>
    <property type="evidence" value="ECO:0007669"/>
    <property type="project" value="UniProtKB-KW"/>
</dbReference>
<dbReference type="Gramene" id="OE9A079115T1">
    <property type="protein sequence ID" value="OE9A079115C1"/>
    <property type="gene ID" value="OE9A079115"/>
</dbReference>
<name>A0A8S0PH65_OLEEU</name>
<comment type="caution">
    <text evidence="8">The sequence shown here is derived from an EMBL/GenBank/DDBJ whole genome shotgun (WGS) entry which is preliminary data.</text>
</comment>
<dbReference type="SUPFAM" id="SSF52540">
    <property type="entry name" value="P-loop containing nucleoside triphosphate hydrolases"/>
    <property type="match status" value="1"/>
</dbReference>
<evidence type="ECO:0000256" key="5">
    <source>
        <dbReference type="ARBA" id="ARBA00022884"/>
    </source>
</evidence>
<evidence type="ECO:0000313" key="8">
    <source>
        <dbReference type="EMBL" id="CAA2952138.1"/>
    </source>
</evidence>
<accession>A0A8S0PH65</accession>
<sequence>MLEGAREPNSHNKNEAQPTSLLLQVQEQEGPFYGAVECSLCLDECFPVLRPHDKVYCLFYVGPQGRRGPGCLGSGREREVNPFGDDDDDTELAFGDQENTCINFDAYEDIPMETSWENVPPPMNTFAAIDLGEALNQNIRRCKYLKPTPVQRHAIPISIADRDLMACAQTGSGKAAAFCFPIIMES</sequence>
<organism evidence="8 9">
    <name type="scientific">Olea europaea subsp. europaea</name>
    <dbReference type="NCBI Taxonomy" id="158383"/>
    <lineage>
        <taxon>Eukaryota</taxon>
        <taxon>Viridiplantae</taxon>
        <taxon>Streptophyta</taxon>
        <taxon>Embryophyta</taxon>
        <taxon>Tracheophyta</taxon>
        <taxon>Spermatophyta</taxon>
        <taxon>Magnoliopsida</taxon>
        <taxon>eudicotyledons</taxon>
        <taxon>Gunneridae</taxon>
        <taxon>Pentapetalae</taxon>
        <taxon>asterids</taxon>
        <taxon>lamiids</taxon>
        <taxon>Lamiales</taxon>
        <taxon>Oleaceae</taxon>
        <taxon>Oleeae</taxon>
        <taxon>Olea</taxon>
    </lineage>
</organism>
<gene>
    <name evidence="8" type="ORF">OLEA9_A079115</name>
</gene>
<reference evidence="8 9" key="1">
    <citation type="submission" date="2019-12" db="EMBL/GenBank/DDBJ databases">
        <authorList>
            <person name="Alioto T."/>
            <person name="Alioto T."/>
            <person name="Gomez Garrido J."/>
        </authorList>
    </citation>
    <scope>NUCLEOTIDE SEQUENCE [LARGE SCALE GENOMIC DNA]</scope>
</reference>
<evidence type="ECO:0000313" key="9">
    <source>
        <dbReference type="Proteomes" id="UP000594638"/>
    </source>
</evidence>
<dbReference type="InterPro" id="IPR014014">
    <property type="entry name" value="RNA_helicase_DEAD_Q_motif"/>
</dbReference>
<evidence type="ECO:0000256" key="2">
    <source>
        <dbReference type="ARBA" id="ARBA00022801"/>
    </source>
</evidence>
<keyword evidence="1" id="KW-0547">Nucleotide-binding</keyword>
<dbReference type="Proteomes" id="UP000594638">
    <property type="component" value="Unassembled WGS sequence"/>
</dbReference>
<dbReference type="EMBL" id="CACTIH010000081">
    <property type="protein sequence ID" value="CAA2952138.1"/>
    <property type="molecule type" value="Genomic_DNA"/>
</dbReference>
<dbReference type="InterPro" id="IPR011545">
    <property type="entry name" value="DEAD/DEAH_box_helicase_dom"/>
</dbReference>
<keyword evidence="5" id="KW-0694">RNA-binding</keyword>
<keyword evidence="3 8" id="KW-0347">Helicase</keyword>
<feature type="short sequence motif" description="Q motif" evidence="6">
    <location>
        <begin position="124"/>
        <end position="152"/>
    </location>
</feature>
<dbReference type="OrthoDB" id="196131at2759"/>
<dbReference type="GO" id="GO:0016787">
    <property type="term" value="F:hydrolase activity"/>
    <property type="evidence" value="ECO:0007669"/>
    <property type="project" value="UniProtKB-KW"/>
</dbReference>
<keyword evidence="2" id="KW-0378">Hydrolase</keyword>
<evidence type="ECO:0000256" key="6">
    <source>
        <dbReference type="PROSITE-ProRule" id="PRU00552"/>
    </source>
</evidence>
<dbReference type="AlphaFoldDB" id="A0A8S0PH65"/>
<proteinExistence type="predicted"/>
<evidence type="ECO:0000256" key="3">
    <source>
        <dbReference type="ARBA" id="ARBA00022806"/>
    </source>
</evidence>
<dbReference type="GO" id="GO:0005524">
    <property type="term" value="F:ATP binding"/>
    <property type="evidence" value="ECO:0007669"/>
    <property type="project" value="UniProtKB-KW"/>
</dbReference>
<evidence type="ECO:0000256" key="4">
    <source>
        <dbReference type="ARBA" id="ARBA00022840"/>
    </source>
</evidence>
<evidence type="ECO:0000256" key="1">
    <source>
        <dbReference type="ARBA" id="ARBA00022741"/>
    </source>
</evidence>
<dbReference type="Pfam" id="PF00270">
    <property type="entry name" value="DEAD"/>
    <property type="match status" value="1"/>
</dbReference>